<sequence>MTRTEKILTRASVKKRFDLAVRLEAKRRGYTDHSKAVRRAARAIRRGDNPGNWRQVLGDVPLSSEDPYSSEGVYSEEGLKFINTTLVRGEQQETLENSENQLREDMQKREEDKAGDHVRPGGKGQRSGYVRSDYHAR</sequence>
<feature type="compositionally biased region" description="Polar residues" evidence="1">
    <location>
        <begin position="90"/>
        <end position="100"/>
    </location>
</feature>
<gene>
    <name evidence="2" type="ORF">Pfra01_001968100</name>
</gene>
<evidence type="ECO:0000256" key="1">
    <source>
        <dbReference type="SAM" id="MobiDB-lite"/>
    </source>
</evidence>
<name>A0A9W7CZX1_9STRA</name>
<feature type="region of interest" description="Disordered" evidence="1">
    <location>
        <begin position="48"/>
        <end position="71"/>
    </location>
</feature>
<accession>A0A9W7CZX1</accession>
<dbReference type="OrthoDB" id="10367311at2759"/>
<dbReference type="AlphaFoldDB" id="A0A9W7CZX1"/>
<dbReference type="Proteomes" id="UP001165121">
    <property type="component" value="Unassembled WGS sequence"/>
</dbReference>
<evidence type="ECO:0000313" key="3">
    <source>
        <dbReference type="Proteomes" id="UP001165121"/>
    </source>
</evidence>
<dbReference type="EMBL" id="BSXT01002569">
    <property type="protein sequence ID" value="GMF49694.1"/>
    <property type="molecule type" value="Genomic_DNA"/>
</dbReference>
<reference evidence="2" key="1">
    <citation type="submission" date="2023-04" db="EMBL/GenBank/DDBJ databases">
        <title>Phytophthora fragariaefolia NBRC 109709.</title>
        <authorList>
            <person name="Ichikawa N."/>
            <person name="Sato H."/>
            <person name="Tonouchi N."/>
        </authorList>
    </citation>
    <scope>NUCLEOTIDE SEQUENCE</scope>
    <source>
        <strain evidence="2">NBRC 109709</strain>
    </source>
</reference>
<proteinExistence type="predicted"/>
<evidence type="ECO:0000313" key="2">
    <source>
        <dbReference type="EMBL" id="GMF49694.1"/>
    </source>
</evidence>
<comment type="caution">
    <text evidence="2">The sequence shown here is derived from an EMBL/GenBank/DDBJ whole genome shotgun (WGS) entry which is preliminary data.</text>
</comment>
<organism evidence="2 3">
    <name type="scientific">Phytophthora fragariaefolia</name>
    <dbReference type="NCBI Taxonomy" id="1490495"/>
    <lineage>
        <taxon>Eukaryota</taxon>
        <taxon>Sar</taxon>
        <taxon>Stramenopiles</taxon>
        <taxon>Oomycota</taxon>
        <taxon>Peronosporomycetes</taxon>
        <taxon>Peronosporales</taxon>
        <taxon>Peronosporaceae</taxon>
        <taxon>Phytophthora</taxon>
    </lineage>
</organism>
<keyword evidence="3" id="KW-1185">Reference proteome</keyword>
<feature type="region of interest" description="Disordered" evidence="1">
    <location>
        <begin position="90"/>
        <end position="137"/>
    </location>
</feature>
<protein>
    <submittedName>
        <fullName evidence="2">Unnamed protein product</fullName>
    </submittedName>
</protein>
<feature type="compositionally biased region" description="Basic and acidic residues" evidence="1">
    <location>
        <begin position="101"/>
        <end position="119"/>
    </location>
</feature>